<evidence type="ECO:0000313" key="3">
    <source>
        <dbReference type="Proteomes" id="UP000825729"/>
    </source>
</evidence>
<name>A0AAV7FFK7_ARIFI</name>
<reference evidence="2 3" key="1">
    <citation type="submission" date="2021-07" db="EMBL/GenBank/DDBJ databases">
        <title>The Aristolochia fimbriata genome: insights into angiosperm evolution, floral development and chemical biosynthesis.</title>
        <authorList>
            <person name="Jiao Y."/>
        </authorList>
    </citation>
    <scope>NUCLEOTIDE SEQUENCE [LARGE SCALE GENOMIC DNA]</scope>
    <source>
        <strain evidence="2">IBCAS-2021</strain>
        <tissue evidence="2">Leaf</tissue>
    </source>
</reference>
<organism evidence="2 3">
    <name type="scientific">Aristolochia fimbriata</name>
    <name type="common">White veined hardy Dutchman's pipe vine</name>
    <dbReference type="NCBI Taxonomy" id="158543"/>
    <lineage>
        <taxon>Eukaryota</taxon>
        <taxon>Viridiplantae</taxon>
        <taxon>Streptophyta</taxon>
        <taxon>Embryophyta</taxon>
        <taxon>Tracheophyta</taxon>
        <taxon>Spermatophyta</taxon>
        <taxon>Magnoliopsida</taxon>
        <taxon>Magnoliidae</taxon>
        <taxon>Piperales</taxon>
        <taxon>Aristolochiaceae</taxon>
        <taxon>Aristolochia</taxon>
    </lineage>
</organism>
<keyword evidence="3" id="KW-1185">Reference proteome</keyword>
<comment type="caution">
    <text evidence="2">The sequence shown here is derived from an EMBL/GenBank/DDBJ whole genome shotgun (WGS) entry which is preliminary data.</text>
</comment>
<evidence type="ECO:0000313" key="2">
    <source>
        <dbReference type="EMBL" id="KAG9459718.1"/>
    </source>
</evidence>
<proteinExistence type="predicted"/>
<dbReference type="Proteomes" id="UP000825729">
    <property type="component" value="Unassembled WGS sequence"/>
</dbReference>
<dbReference type="EMBL" id="JAINDJ010000002">
    <property type="protein sequence ID" value="KAG9459718.1"/>
    <property type="molecule type" value="Genomic_DNA"/>
</dbReference>
<sequence>MDVEGVAAPRLGKQGKRKKKEKEKSNPVMLASNPFLIGSFTSFGQMTKGQESSQKEMLLRQLGDKRDTARLTGRRERNGEFWWWVRSVVHRGKQREKKKEGATVMVVVVCEFGRLLLNLCTWEQECLRERHFSGFLAGLMGCTCQAQCHPPPNKRYFCHGNSISRGKGYRITDDKSLAFHAGAAELLQFETQPQLLKSHQKKKNK</sequence>
<protein>
    <submittedName>
        <fullName evidence="2">Uncharacterized protein</fullName>
    </submittedName>
</protein>
<evidence type="ECO:0000256" key="1">
    <source>
        <dbReference type="SAM" id="MobiDB-lite"/>
    </source>
</evidence>
<accession>A0AAV7FFK7</accession>
<dbReference type="AlphaFoldDB" id="A0AAV7FFK7"/>
<gene>
    <name evidence="2" type="ORF">H6P81_004226</name>
</gene>
<feature type="region of interest" description="Disordered" evidence="1">
    <location>
        <begin position="1"/>
        <end position="26"/>
    </location>
</feature>